<dbReference type="RefSeq" id="WP_283343463.1">
    <property type="nucleotide sequence ID" value="NZ_JASHIF010000002.1"/>
</dbReference>
<evidence type="ECO:0000256" key="2">
    <source>
        <dbReference type="ARBA" id="ARBA00022748"/>
    </source>
</evidence>
<feature type="chain" id="PRO_5047452750" evidence="5">
    <location>
        <begin position="22"/>
        <end position="171"/>
    </location>
</feature>
<accession>A0ABT6Y3R8</accession>
<name>A0ABT6Y3R8_9BACT</name>
<sequence length="171" mass="19491">MNYTKLILIAFGLLETLNVSAQSSKLIDKPAPDIYFTDVLNDAKSSYKLSDFKGKLVIIEFWATWCGHCINSLPHLAKWQKKYSKTIKIITISTDGKSRLQKFLHTKSLELPVVMDSLGEYRKYFPHFELPHTVIIDQKGFVKSITAGDKLNDKDIDLLIHGKNPILPLKE</sequence>
<keyword evidence="2" id="KW-0201">Cytochrome c-type biogenesis</keyword>
<keyword evidence="5" id="KW-0732">Signal</keyword>
<evidence type="ECO:0000256" key="3">
    <source>
        <dbReference type="ARBA" id="ARBA00023157"/>
    </source>
</evidence>
<dbReference type="CDD" id="cd02966">
    <property type="entry name" value="TlpA_like_family"/>
    <property type="match status" value="1"/>
</dbReference>
<evidence type="ECO:0000313" key="7">
    <source>
        <dbReference type="EMBL" id="MDI9858217.1"/>
    </source>
</evidence>
<dbReference type="EMBL" id="JASHIF010000002">
    <property type="protein sequence ID" value="MDI9858217.1"/>
    <property type="molecule type" value="Genomic_DNA"/>
</dbReference>
<feature type="signal peptide" evidence="5">
    <location>
        <begin position="1"/>
        <end position="21"/>
    </location>
</feature>
<keyword evidence="8" id="KW-1185">Reference proteome</keyword>
<dbReference type="InterPro" id="IPR000866">
    <property type="entry name" value="AhpC/TSA"/>
</dbReference>
<comment type="subcellular location">
    <subcellularLocation>
        <location evidence="1">Cell envelope</location>
    </subcellularLocation>
</comment>
<gene>
    <name evidence="7" type="ORF">QM524_03235</name>
</gene>
<organism evidence="7 8">
    <name type="scientific">Flectobacillus roseus</name>
    <dbReference type="NCBI Taxonomy" id="502259"/>
    <lineage>
        <taxon>Bacteria</taxon>
        <taxon>Pseudomonadati</taxon>
        <taxon>Bacteroidota</taxon>
        <taxon>Cytophagia</taxon>
        <taxon>Cytophagales</taxon>
        <taxon>Flectobacillaceae</taxon>
        <taxon>Flectobacillus</taxon>
    </lineage>
</organism>
<proteinExistence type="predicted"/>
<evidence type="ECO:0000256" key="1">
    <source>
        <dbReference type="ARBA" id="ARBA00004196"/>
    </source>
</evidence>
<evidence type="ECO:0000256" key="4">
    <source>
        <dbReference type="ARBA" id="ARBA00023284"/>
    </source>
</evidence>
<dbReference type="InterPro" id="IPR036249">
    <property type="entry name" value="Thioredoxin-like_sf"/>
</dbReference>
<evidence type="ECO:0000256" key="5">
    <source>
        <dbReference type="SAM" id="SignalP"/>
    </source>
</evidence>
<comment type="caution">
    <text evidence="7">The sequence shown here is derived from an EMBL/GenBank/DDBJ whole genome shotgun (WGS) entry which is preliminary data.</text>
</comment>
<protein>
    <submittedName>
        <fullName evidence="7">TlpA disulfide reductase family protein</fullName>
    </submittedName>
</protein>
<dbReference type="SUPFAM" id="SSF52833">
    <property type="entry name" value="Thioredoxin-like"/>
    <property type="match status" value="1"/>
</dbReference>
<dbReference type="PANTHER" id="PTHR42852:SF6">
    <property type="entry name" value="THIOL:DISULFIDE INTERCHANGE PROTEIN DSBE"/>
    <property type="match status" value="1"/>
</dbReference>
<evidence type="ECO:0000313" key="8">
    <source>
        <dbReference type="Proteomes" id="UP001236507"/>
    </source>
</evidence>
<keyword evidence="3" id="KW-1015">Disulfide bond</keyword>
<dbReference type="InterPro" id="IPR013766">
    <property type="entry name" value="Thioredoxin_domain"/>
</dbReference>
<dbReference type="Proteomes" id="UP001236507">
    <property type="component" value="Unassembled WGS sequence"/>
</dbReference>
<dbReference type="PANTHER" id="PTHR42852">
    <property type="entry name" value="THIOL:DISULFIDE INTERCHANGE PROTEIN DSBE"/>
    <property type="match status" value="1"/>
</dbReference>
<dbReference type="PROSITE" id="PS51352">
    <property type="entry name" value="THIOREDOXIN_2"/>
    <property type="match status" value="1"/>
</dbReference>
<dbReference type="Gene3D" id="3.40.30.10">
    <property type="entry name" value="Glutaredoxin"/>
    <property type="match status" value="1"/>
</dbReference>
<dbReference type="InterPro" id="IPR050553">
    <property type="entry name" value="Thioredoxin_ResA/DsbE_sf"/>
</dbReference>
<feature type="domain" description="Thioredoxin" evidence="6">
    <location>
        <begin position="25"/>
        <end position="171"/>
    </location>
</feature>
<evidence type="ECO:0000259" key="6">
    <source>
        <dbReference type="PROSITE" id="PS51352"/>
    </source>
</evidence>
<reference evidence="7 8" key="1">
    <citation type="submission" date="2023-05" db="EMBL/GenBank/DDBJ databases">
        <title>Novel species of genus Flectobacillus isolated from stream in China.</title>
        <authorList>
            <person name="Lu H."/>
        </authorList>
    </citation>
    <scope>NUCLEOTIDE SEQUENCE [LARGE SCALE GENOMIC DNA]</scope>
    <source>
        <strain evidence="7 8">KCTC 42575</strain>
    </source>
</reference>
<dbReference type="Pfam" id="PF00578">
    <property type="entry name" value="AhpC-TSA"/>
    <property type="match status" value="1"/>
</dbReference>
<keyword evidence="4" id="KW-0676">Redox-active center</keyword>